<accession>A0A0P8A2Z4</accession>
<gene>
    <name evidence="3" type="ORF">HLUCCA11_02650</name>
</gene>
<protein>
    <submittedName>
        <fullName evidence="3">Ycf66 protein N-terminus</fullName>
    </submittedName>
</protein>
<dbReference type="AlphaFoldDB" id="A0A0P8A2Z4"/>
<comment type="caution">
    <text evidence="3">The sequence shown here is derived from an EMBL/GenBank/DDBJ whole genome shotgun (WGS) entry which is preliminary data.</text>
</comment>
<feature type="transmembrane region" description="Helical" evidence="2">
    <location>
        <begin position="56"/>
        <end position="73"/>
    </location>
</feature>
<feature type="region of interest" description="Disordered" evidence="1">
    <location>
        <begin position="210"/>
        <end position="301"/>
    </location>
</feature>
<evidence type="ECO:0000313" key="4">
    <source>
        <dbReference type="Proteomes" id="UP000050465"/>
    </source>
</evidence>
<keyword evidence="2" id="KW-0472">Membrane</keyword>
<keyword evidence="2" id="KW-1133">Transmembrane helix</keyword>
<dbReference type="EMBL" id="LJZR01000002">
    <property type="protein sequence ID" value="KPQ37356.1"/>
    <property type="molecule type" value="Genomic_DNA"/>
</dbReference>
<dbReference type="Pfam" id="PF07444">
    <property type="entry name" value="Ycf66_N"/>
    <property type="match status" value="1"/>
</dbReference>
<evidence type="ECO:0000256" key="1">
    <source>
        <dbReference type="SAM" id="MobiDB-lite"/>
    </source>
</evidence>
<dbReference type="STRING" id="1666911.HLUCCA11_02650"/>
<name>A0A0P8A2Z4_9CYAN</name>
<proteinExistence type="predicted"/>
<evidence type="ECO:0000313" key="3">
    <source>
        <dbReference type="EMBL" id="KPQ37356.1"/>
    </source>
</evidence>
<dbReference type="InterPro" id="IPR010004">
    <property type="entry name" value="Uncharacterised_Ycf66"/>
</dbReference>
<feature type="compositionally biased region" description="Basic and acidic residues" evidence="1">
    <location>
        <begin position="350"/>
        <end position="364"/>
    </location>
</feature>
<organism evidence="3 4">
    <name type="scientific">Phormidesmis priestleyi Ana</name>
    <dbReference type="NCBI Taxonomy" id="1666911"/>
    <lineage>
        <taxon>Bacteria</taxon>
        <taxon>Bacillati</taxon>
        <taxon>Cyanobacteriota</taxon>
        <taxon>Cyanophyceae</taxon>
        <taxon>Leptolyngbyales</taxon>
        <taxon>Leptolyngbyaceae</taxon>
        <taxon>Phormidesmis</taxon>
    </lineage>
</organism>
<sequence length="428" mass="46964">MLANILAVLLASGSFIFYVAAFFYPEVHRRSDIVWSGLGLLYAATLWFGSGQMTGIVLLGQMIAIALVLALGWQTLSIRREKTPVYQQTPVVITPEVVGNWAKNQINQLRIAPPDPVPVKLEKRRLSEFSADRIDPRRRPAYEYEFVEDGILDQFPQSPVLDPQALALDLPSTNSAITTDLDYTAPPSAEAEVLLVESPHSEVAEAEPAQAFGVTESEVEPSTSQAETSDMEVAEAVPSEVKVAEVMPSEVTPSETEVSERRPSEVEASSEEDEDDWGDTAWTDLTPVDEPIDNPLNNSASKQKPSLLAMPLILVGWMKDVVTSLTRPKPSKPVIVIPRRETATTLDKRVEYNRLEREPNRSDASDLSDMSEDIAEDAIASSEAPWNHESHESAEALAEASSEASSEASPEALEKAPVEVLEESNWDD</sequence>
<dbReference type="Proteomes" id="UP000050465">
    <property type="component" value="Unassembled WGS sequence"/>
</dbReference>
<keyword evidence="2" id="KW-0812">Transmembrane</keyword>
<reference evidence="3 4" key="1">
    <citation type="submission" date="2015-09" db="EMBL/GenBank/DDBJ databases">
        <title>Identification and resolution of microdiversity through metagenomic sequencing of parallel consortia.</title>
        <authorList>
            <person name="Nelson W.C."/>
            <person name="Romine M.F."/>
            <person name="Lindemann S.R."/>
        </authorList>
    </citation>
    <scope>NUCLEOTIDE SEQUENCE [LARGE SCALE GENOMIC DNA]</scope>
    <source>
        <strain evidence="3">Ana</strain>
    </source>
</reference>
<feature type="transmembrane region" description="Helical" evidence="2">
    <location>
        <begin position="6"/>
        <end position="24"/>
    </location>
</feature>
<feature type="region of interest" description="Disordered" evidence="1">
    <location>
        <begin position="350"/>
        <end position="428"/>
    </location>
</feature>
<feature type="compositionally biased region" description="Acidic residues" evidence="1">
    <location>
        <begin position="268"/>
        <end position="278"/>
    </location>
</feature>
<evidence type="ECO:0000256" key="2">
    <source>
        <dbReference type="SAM" id="Phobius"/>
    </source>
</evidence>
<feature type="compositionally biased region" description="Low complexity" evidence="1">
    <location>
        <begin position="395"/>
        <end position="411"/>
    </location>
</feature>
<feature type="transmembrane region" description="Helical" evidence="2">
    <location>
        <begin position="33"/>
        <end position="50"/>
    </location>
</feature>